<dbReference type="STRING" id="1561.NPD11_549"/>
<dbReference type="EMBL" id="CP006905">
    <property type="protein sequence ID" value="AIY83952.1"/>
    <property type="molecule type" value="Genomic_DNA"/>
</dbReference>
<dbReference type="Proteomes" id="UP000030635">
    <property type="component" value="Chromosome"/>
</dbReference>
<dbReference type="KEGG" id="cbv:U729_2488"/>
<dbReference type="OrthoDB" id="164329at2"/>
<name>A0A0A7FWG7_9CLOT</name>
<dbReference type="HOGENOM" id="CLU_138593_0_0_9"/>
<sequence length="101" mass="12349">MKKKNRIEKEKEIVKLMIEIYCSKNHKTNDKKLCSECEELLEYAHKRLSYCKFGNEKSSCSKCPIHCYKKDMKMKIKEVMRFSGWRLIVYKPYEFVRHIFK</sequence>
<dbReference type="AlphaFoldDB" id="A0A0A7FWG7"/>
<accession>A0A0A7FWG7</accession>
<organism evidence="1 2">
    <name type="scientific">Clostridium baratii str. Sullivan</name>
    <dbReference type="NCBI Taxonomy" id="1415775"/>
    <lineage>
        <taxon>Bacteria</taxon>
        <taxon>Bacillati</taxon>
        <taxon>Bacillota</taxon>
        <taxon>Clostridia</taxon>
        <taxon>Eubacteriales</taxon>
        <taxon>Clostridiaceae</taxon>
        <taxon>Clostridium</taxon>
    </lineage>
</organism>
<dbReference type="Pfam" id="PF11756">
    <property type="entry name" value="YgbA_NO"/>
    <property type="match status" value="1"/>
</dbReference>
<dbReference type="InterPro" id="IPR020483">
    <property type="entry name" value="Uncharacterised_YgbA"/>
</dbReference>
<dbReference type="GeneID" id="60852950"/>
<evidence type="ECO:0000313" key="2">
    <source>
        <dbReference type="Proteomes" id="UP000030635"/>
    </source>
</evidence>
<evidence type="ECO:0000313" key="1">
    <source>
        <dbReference type="EMBL" id="AIY83952.1"/>
    </source>
</evidence>
<dbReference type="eggNOG" id="ENOG5032ZJK">
    <property type="taxonomic scope" value="Bacteria"/>
</dbReference>
<proteinExistence type="predicted"/>
<dbReference type="RefSeq" id="WP_039315507.1">
    <property type="nucleotide sequence ID" value="NZ_CP006905.1"/>
</dbReference>
<keyword evidence="2" id="KW-1185">Reference proteome</keyword>
<gene>
    <name evidence="1" type="ORF">U729_2488</name>
</gene>
<protein>
    <submittedName>
        <fullName evidence="1">Nitrous oxide-stimulated promoter family protein</fullName>
    </submittedName>
</protein>
<reference evidence="1 2" key="1">
    <citation type="journal article" date="2015" name="Infect. Genet. Evol.">
        <title>Genomic sequences of six botulinum neurotoxin-producing strains representing three clostridial species illustrate the mobility and diversity of botulinum neurotoxin genes.</title>
        <authorList>
            <person name="Smith T.J."/>
            <person name="Hill K.K."/>
            <person name="Xie G."/>
            <person name="Foley B.T."/>
            <person name="Williamson C.H."/>
            <person name="Foster J.T."/>
            <person name="Johnson S.L."/>
            <person name="Chertkov O."/>
            <person name="Teshima H."/>
            <person name="Gibbons H.S."/>
            <person name="Johnsky L.A."/>
            <person name="Karavis M.A."/>
            <person name="Smith L.A."/>
        </authorList>
    </citation>
    <scope>NUCLEOTIDE SEQUENCE [LARGE SCALE GENOMIC DNA]</scope>
    <source>
        <strain evidence="1">Sullivan</strain>
    </source>
</reference>
<dbReference type="NCBIfam" id="NF007714">
    <property type="entry name" value="PRK10410.1-2"/>
    <property type="match status" value="1"/>
</dbReference>